<evidence type="ECO:0000313" key="1">
    <source>
        <dbReference type="EMBL" id="KAH6599622.1"/>
    </source>
</evidence>
<proteinExistence type="predicted"/>
<accession>A0ABQ8FN36</accession>
<dbReference type="InterPro" id="IPR009367">
    <property type="entry name" value="Elm1-like"/>
</dbReference>
<dbReference type="EMBL" id="JAFCIX010000063">
    <property type="protein sequence ID" value="KAH6599622.1"/>
    <property type="molecule type" value="Genomic_DNA"/>
</dbReference>
<protein>
    <submittedName>
        <fullName evidence="1">Uncharacterized protein</fullName>
    </submittedName>
</protein>
<keyword evidence="2" id="KW-1185">Reference proteome</keyword>
<dbReference type="Pfam" id="PF06258">
    <property type="entry name" value="Mito_fiss_Elm1"/>
    <property type="match status" value="1"/>
</dbReference>
<dbReference type="Proteomes" id="UP001648503">
    <property type="component" value="Unassembled WGS sequence"/>
</dbReference>
<reference evidence="1 2" key="1">
    <citation type="submission" date="2021-02" db="EMBL/GenBank/DDBJ databases">
        <title>Variation within the Batrachochytrium salamandrivorans European outbreak.</title>
        <authorList>
            <person name="Kelly M."/>
            <person name="Pasmans F."/>
            <person name="Shea T.P."/>
            <person name="Munoz J.F."/>
            <person name="Carranza S."/>
            <person name="Cuomo C.A."/>
            <person name="Martel A."/>
        </authorList>
    </citation>
    <scope>NUCLEOTIDE SEQUENCE [LARGE SCALE GENOMIC DNA]</scope>
    <source>
        <strain evidence="1 2">AMFP18/2</strain>
    </source>
</reference>
<gene>
    <name evidence="1" type="ORF">BASA50_002964</name>
</gene>
<evidence type="ECO:0000313" key="2">
    <source>
        <dbReference type="Proteomes" id="UP001648503"/>
    </source>
</evidence>
<sequence>MLLQRQFRHSIHSKFRIGNVPVAMPSARTCLLSNPNVTGEHISIHLSSHNHMHTLSKPQGLKKQAWIISAGNIGKDNGAISLARLLNLEPVIKHIIPSQSIRWIFPALQLRFLNDANSEPPNDQMEKSNPSTSESLPWYLHAPTGHDIEGECPSAVMSSCADTILAALLVKKVGQGKSKAIHLFDPLADVQYFDACLIPKHLWPTIGTSVPNELENGVYRTDGYMNLISQQYLETVSVLPIDESFRIIQADRHITVLISGEPSHSFAWYSDHTNRLSRQLSQLLTIHNVKIMLSFSPQTPLAISQRIMEWYSNLEQSIQQRVYCLKGQDPAEYAAALALSTDIIVFADSPLKTSEAICSGEFHQAQIAAKRIRILKPAQWEVDPGDHEDALCEDVEYSPLSYRFGFSHHHEEHVALPEEHVDALQRMVDTK</sequence>
<name>A0ABQ8FN36_9FUNG</name>
<organism evidence="1 2">
    <name type="scientific">Batrachochytrium salamandrivorans</name>
    <dbReference type="NCBI Taxonomy" id="1357716"/>
    <lineage>
        <taxon>Eukaryota</taxon>
        <taxon>Fungi</taxon>
        <taxon>Fungi incertae sedis</taxon>
        <taxon>Chytridiomycota</taxon>
        <taxon>Chytridiomycota incertae sedis</taxon>
        <taxon>Chytridiomycetes</taxon>
        <taxon>Rhizophydiales</taxon>
        <taxon>Rhizophydiales incertae sedis</taxon>
        <taxon>Batrachochytrium</taxon>
    </lineage>
</organism>
<comment type="caution">
    <text evidence="1">The sequence shown here is derived from an EMBL/GenBank/DDBJ whole genome shotgun (WGS) entry which is preliminary data.</text>
</comment>